<dbReference type="GeneID" id="17311727"/>
<proteinExistence type="predicted"/>
<evidence type="ECO:0000313" key="2">
    <source>
        <dbReference type="EMBL" id="EKX54799.1"/>
    </source>
</evidence>
<dbReference type="PANTHER" id="PTHR35759">
    <property type="entry name" value="BNAA09G03860D PROTEIN"/>
    <property type="match status" value="1"/>
</dbReference>
<evidence type="ECO:0000313" key="4">
    <source>
        <dbReference type="Proteomes" id="UP000011087"/>
    </source>
</evidence>
<dbReference type="KEGG" id="gtt:GUITHDRAFT_99449"/>
<dbReference type="PaxDb" id="55529-EKX54799"/>
<name>L1K2J1_GUITC</name>
<feature type="chain" id="PRO_5008772101" evidence="1">
    <location>
        <begin position="36"/>
        <end position="362"/>
    </location>
</feature>
<organism evidence="2">
    <name type="scientific">Guillardia theta (strain CCMP2712)</name>
    <name type="common">Cryptophyte</name>
    <dbReference type="NCBI Taxonomy" id="905079"/>
    <lineage>
        <taxon>Eukaryota</taxon>
        <taxon>Cryptophyceae</taxon>
        <taxon>Pyrenomonadales</taxon>
        <taxon>Geminigeraceae</taxon>
        <taxon>Guillardia</taxon>
    </lineage>
</organism>
<protein>
    <submittedName>
        <fullName evidence="2 3">Uncharacterized protein</fullName>
    </submittedName>
</protein>
<dbReference type="Proteomes" id="UP000011087">
    <property type="component" value="Unassembled WGS sequence"/>
</dbReference>
<reference evidence="3" key="3">
    <citation type="submission" date="2015-06" db="UniProtKB">
        <authorList>
            <consortium name="EnsemblProtists"/>
        </authorList>
    </citation>
    <scope>IDENTIFICATION</scope>
</reference>
<feature type="signal peptide" evidence="1">
    <location>
        <begin position="1"/>
        <end position="35"/>
    </location>
</feature>
<dbReference type="AlphaFoldDB" id="L1K2J1"/>
<accession>L1K2J1</accession>
<keyword evidence="4" id="KW-1185">Reference proteome</keyword>
<keyword evidence="1" id="KW-0732">Signal</keyword>
<sequence>MPRTMLGMNRLIQSLRGFDRLFLLSLVSSLHLVRGSSPAFLPMPRYPAWLSLSIRTGCATREMKGRARWRANMCHKLDSETRKRIGSWCLLQLFHDREMAPKLLTTGSVSVLPHEGATLRHFYQSVEQRITELNMPEASKNLGTRVLGGFLSSKVLMVGGMGPGNRCMLCGREVVHRFSSAAIETSFLEMFERVRDVCRDAGTSAEVSQHDLHHAHMFWSVEHKLLGLLFHLREYPKFDQERFPYQLGFCQEARQGSDVRDIDASRRNVLALLGPSHSGRLDLKLFMLNTRFGSFLQDNLVFPGQEEFGTIFEDDLGLPLGDIFCLPPEMLEEATERAWEDKGECRIVVALAARGMKFFRGG</sequence>
<dbReference type="EMBL" id="JH992966">
    <property type="protein sequence ID" value="EKX54799.1"/>
    <property type="molecule type" value="Genomic_DNA"/>
</dbReference>
<reference evidence="4" key="2">
    <citation type="submission" date="2012-11" db="EMBL/GenBank/DDBJ databases">
        <authorList>
            <person name="Kuo A."/>
            <person name="Curtis B.A."/>
            <person name="Tanifuji G."/>
            <person name="Burki F."/>
            <person name="Gruber A."/>
            <person name="Irimia M."/>
            <person name="Maruyama S."/>
            <person name="Arias M.C."/>
            <person name="Ball S.G."/>
            <person name="Gile G.H."/>
            <person name="Hirakawa Y."/>
            <person name="Hopkins J.F."/>
            <person name="Rensing S.A."/>
            <person name="Schmutz J."/>
            <person name="Symeonidi A."/>
            <person name="Elias M."/>
            <person name="Eveleigh R.J."/>
            <person name="Herman E.K."/>
            <person name="Klute M.J."/>
            <person name="Nakayama T."/>
            <person name="Obornik M."/>
            <person name="Reyes-Prieto A."/>
            <person name="Armbrust E.V."/>
            <person name="Aves S.J."/>
            <person name="Beiko R.G."/>
            <person name="Coutinho P."/>
            <person name="Dacks J.B."/>
            <person name="Durnford D.G."/>
            <person name="Fast N.M."/>
            <person name="Green B.R."/>
            <person name="Grisdale C."/>
            <person name="Hempe F."/>
            <person name="Henrissat B."/>
            <person name="Hoppner M.P."/>
            <person name="Ishida K.-I."/>
            <person name="Kim E."/>
            <person name="Koreny L."/>
            <person name="Kroth P.G."/>
            <person name="Liu Y."/>
            <person name="Malik S.-B."/>
            <person name="Maier U.G."/>
            <person name="McRose D."/>
            <person name="Mock T."/>
            <person name="Neilson J.A."/>
            <person name="Onodera N.T."/>
            <person name="Poole A.M."/>
            <person name="Pritham E.J."/>
            <person name="Richards T.A."/>
            <person name="Rocap G."/>
            <person name="Roy S.W."/>
            <person name="Sarai C."/>
            <person name="Schaack S."/>
            <person name="Shirato S."/>
            <person name="Slamovits C.H."/>
            <person name="Spencer D.F."/>
            <person name="Suzuki S."/>
            <person name="Worden A.Z."/>
            <person name="Zauner S."/>
            <person name="Barry K."/>
            <person name="Bell C."/>
            <person name="Bharti A.K."/>
            <person name="Crow J.A."/>
            <person name="Grimwood J."/>
            <person name="Kramer R."/>
            <person name="Lindquist E."/>
            <person name="Lucas S."/>
            <person name="Salamov A."/>
            <person name="McFadden G.I."/>
            <person name="Lane C.E."/>
            <person name="Keeling P.J."/>
            <person name="Gray M.W."/>
            <person name="Grigoriev I.V."/>
            <person name="Archibald J.M."/>
        </authorList>
    </citation>
    <scope>NUCLEOTIDE SEQUENCE</scope>
    <source>
        <strain evidence="4">CCMP2712</strain>
    </source>
</reference>
<dbReference type="EnsemblProtists" id="EKX54799">
    <property type="protein sequence ID" value="EKX54799"/>
    <property type="gene ID" value="GUITHDRAFT_99449"/>
</dbReference>
<gene>
    <name evidence="2" type="ORF">GUITHDRAFT_99449</name>
</gene>
<reference evidence="2 4" key="1">
    <citation type="journal article" date="2012" name="Nature">
        <title>Algal genomes reveal evolutionary mosaicism and the fate of nucleomorphs.</title>
        <authorList>
            <consortium name="DOE Joint Genome Institute"/>
            <person name="Curtis B.A."/>
            <person name="Tanifuji G."/>
            <person name="Burki F."/>
            <person name="Gruber A."/>
            <person name="Irimia M."/>
            <person name="Maruyama S."/>
            <person name="Arias M.C."/>
            <person name="Ball S.G."/>
            <person name="Gile G.H."/>
            <person name="Hirakawa Y."/>
            <person name="Hopkins J.F."/>
            <person name="Kuo A."/>
            <person name="Rensing S.A."/>
            <person name="Schmutz J."/>
            <person name="Symeonidi A."/>
            <person name="Elias M."/>
            <person name="Eveleigh R.J."/>
            <person name="Herman E.K."/>
            <person name="Klute M.J."/>
            <person name="Nakayama T."/>
            <person name="Obornik M."/>
            <person name="Reyes-Prieto A."/>
            <person name="Armbrust E.V."/>
            <person name="Aves S.J."/>
            <person name="Beiko R.G."/>
            <person name="Coutinho P."/>
            <person name="Dacks J.B."/>
            <person name="Durnford D.G."/>
            <person name="Fast N.M."/>
            <person name="Green B.R."/>
            <person name="Grisdale C.J."/>
            <person name="Hempel F."/>
            <person name="Henrissat B."/>
            <person name="Hoppner M.P."/>
            <person name="Ishida K."/>
            <person name="Kim E."/>
            <person name="Koreny L."/>
            <person name="Kroth P.G."/>
            <person name="Liu Y."/>
            <person name="Malik S.B."/>
            <person name="Maier U.G."/>
            <person name="McRose D."/>
            <person name="Mock T."/>
            <person name="Neilson J.A."/>
            <person name="Onodera N.T."/>
            <person name="Poole A.M."/>
            <person name="Pritham E.J."/>
            <person name="Richards T.A."/>
            <person name="Rocap G."/>
            <person name="Roy S.W."/>
            <person name="Sarai C."/>
            <person name="Schaack S."/>
            <person name="Shirato S."/>
            <person name="Slamovits C.H."/>
            <person name="Spencer D.F."/>
            <person name="Suzuki S."/>
            <person name="Worden A.Z."/>
            <person name="Zauner S."/>
            <person name="Barry K."/>
            <person name="Bell C."/>
            <person name="Bharti A.K."/>
            <person name="Crow J.A."/>
            <person name="Grimwood J."/>
            <person name="Kramer R."/>
            <person name="Lindquist E."/>
            <person name="Lucas S."/>
            <person name="Salamov A."/>
            <person name="McFadden G.I."/>
            <person name="Lane C.E."/>
            <person name="Keeling P.J."/>
            <person name="Gray M.W."/>
            <person name="Grigoriev I.V."/>
            <person name="Archibald J.M."/>
        </authorList>
    </citation>
    <scope>NUCLEOTIDE SEQUENCE</scope>
    <source>
        <strain evidence="2 4">CCMP2712</strain>
    </source>
</reference>
<dbReference type="OrthoDB" id="407127at2759"/>
<dbReference type="PANTHER" id="PTHR35759:SF1">
    <property type="entry name" value="OS07G0673000 PROTEIN"/>
    <property type="match status" value="1"/>
</dbReference>
<dbReference type="HOGENOM" id="CLU_766042_0_0_1"/>
<evidence type="ECO:0000256" key="1">
    <source>
        <dbReference type="SAM" id="SignalP"/>
    </source>
</evidence>
<evidence type="ECO:0000313" key="3">
    <source>
        <dbReference type="EnsemblProtists" id="EKX54799"/>
    </source>
</evidence>
<dbReference type="RefSeq" id="XP_005841779.1">
    <property type="nucleotide sequence ID" value="XM_005841722.1"/>
</dbReference>